<accession>A0A0P1B2B7</accession>
<dbReference type="Pfam" id="PF10282">
    <property type="entry name" value="Lactonase"/>
    <property type="match status" value="1"/>
</dbReference>
<reference evidence="2" key="1">
    <citation type="submission" date="2014-09" db="EMBL/GenBank/DDBJ databases">
        <authorList>
            <person name="Sharma Rahul"/>
            <person name="Thines Marco"/>
        </authorList>
    </citation>
    <scope>NUCLEOTIDE SEQUENCE [LARGE SCALE GENOMIC DNA]</scope>
</reference>
<dbReference type="RefSeq" id="XP_024584771.1">
    <property type="nucleotide sequence ID" value="XM_024719476.1"/>
</dbReference>
<dbReference type="AlphaFoldDB" id="A0A0P1B2B7"/>
<organism evidence="1 2">
    <name type="scientific">Plasmopara halstedii</name>
    <name type="common">Downy mildew of sunflower</name>
    <dbReference type="NCBI Taxonomy" id="4781"/>
    <lineage>
        <taxon>Eukaryota</taxon>
        <taxon>Sar</taxon>
        <taxon>Stramenopiles</taxon>
        <taxon>Oomycota</taxon>
        <taxon>Peronosporomycetes</taxon>
        <taxon>Peronosporales</taxon>
        <taxon>Peronosporaceae</taxon>
        <taxon>Plasmopara</taxon>
    </lineage>
</organism>
<sequence length="102" mass="11442">MTLQSNGTLDVINSQTMQGGKPAYAALSFKEDFISVANYAGSISLFPLELDGSVGALELKSYMSGAKEYGVKYCVKRRWPFSVTDILLFRNYDYEACAYYEY</sequence>
<dbReference type="Proteomes" id="UP000054928">
    <property type="component" value="Unassembled WGS sequence"/>
</dbReference>
<dbReference type="InterPro" id="IPR015943">
    <property type="entry name" value="WD40/YVTN_repeat-like_dom_sf"/>
</dbReference>
<protein>
    <submittedName>
        <fullName evidence="1">WD40/YVTN repeat-like-containing domain</fullName>
    </submittedName>
</protein>
<evidence type="ECO:0000313" key="2">
    <source>
        <dbReference type="Proteomes" id="UP000054928"/>
    </source>
</evidence>
<dbReference type="Gene3D" id="2.130.10.10">
    <property type="entry name" value="YVTN repeat-like/Quinoprotein amine dehydrogenase"/>
    <property type="match status" value="1"/>
</dbReference>
<dbReference type="STRING" id="4781.A0A0P1B2B7"/>
<proteinExistence type="predicted"/>
<dbReference type="GeneID" id="36401282"/>
<keyword evidence="2" id="KW-1185">Reference proteome</keyword>
<dbReference type="OrthoDB" id="9972196at2759"/>
<dbReference type="EMBL" id="CCYD01002939">
    <property type="protein sequence ID" value="CEG48402.1"/>
    <property type="molecule type" value="Genomic_DNA"/>
</dbReference>
<name>A0A0P1B2B7_PLAHL</name>
<dbReference type="InterPro" id="IPR019405">
    <property type="entry name" value="Lactonase_7-beta_prop"/>
</dbReference>
<evidence type="ECO:0000313" key="1">
    <source>
        <dbReference type="EMBL" id="CEG48402.1"/>
    </source>
</evidence>